<sequence length="123" mass="14794">MIAILIGYYASYYNKKAPEIEGMNYSLWKNDSYGCKSDRKNLVDLIISNRDKFLKYNQNQIINILGKPDYQMLYDRGQKFFYYYIKYHPECGKKNALPEEEQIKLEIRFDALNRSKEIFVYNL</sequence>
<evidence type="ECO:0000313" key="1">
    <source>
        <dbReference type="EMBL" id="SUZ58951.1"/>
    </source>
</evidence>
<dbReference type="AlphaFoldDB" id="A0A381NWF3"/>
<gene>
    <name evidence="1" type="ORF">METZ01_LOCUS11805</name>
</gene>
<accession>A0A381NWF3</accession>
<protein>
    <submittedName>
        <fullName evidence="1">Uncharacterized protein</fullName>
    </submittedName>
</protein>
<name>A0A381NWF3_9ZZZZ</name>
<reference evidence="1" key="1">
    <citation type="submission" date="2018-05" db="EMBL/GenBank/DDBJ databases">
        <authorList>
            <person name="Lanie J.A."/>
            <person name="Ng W.-L."/>
            <person name="Kazmierczak K.M."/>
            <person name="Andrzejewski T.M."/>
            <person name="Davidsen T.M."/>
            <person name="Wayne K.J."/>
            <person name="Tettelin H."/>
            <person name="Glass J.I."/>
            <person name="Rusch D."/>
            <person name="Podicherti R."/>
            <person name="Tsui H.-C.T."/>
            <person name="Winkler M.E."/>
        </authorList>
    </citation>
    <scope>NUCLEOTIDE SEQUENCE</scope>
</reference>
<proteinExistence type="predicted"/>
<dbReference type="EMBL" id="UINC01000653">
    <property type="protein sequence ID" value="SUZ58951.1"/>
    <property type="molecule type" value="Genomic_DNA"/>
</dbReference>
<organism evidence="1">
    <name type="scientific">marine metagenome</name>
    <dbReference type="NCBI Taxonomy" id="408172"/>
    <lineage>
        <taxon>unclassified sequences</taxon>
        <taxon>metagenomes</taxon>
        <taxon>ecological metagenomes</taxon>
    </lineage>
</organism>